<organism evidence="7 8">
    <name type="scientific">Sistotremastrum niveocremeum HHB9708</name>
    <dbReference type="NCBI Taxonomy" id="1314777"/>
    <lineage>
        <taxon>Eukaryota</taxon>
        <taxon>Fungi</taxon>
        <taxon>Dikarya</taxon>
        <taxon>Basidiomycota</taxon>
        <taxon>Agaricomycotina</taxon>
        <taxon>Agaricomycetes</taxon>
        <taxon>Sistotremastrales</taxon>
        <taxon>Sistotremastraceae</taxon>
        <taxon>Sertulicium</taxon>
        <taxon>Sertulicium niveocremeum</taxon>
    </lineage>
</organism>
<keyword evidence="8" id="KW-1185">Reference proteome</keyword>
<dbReference type="EMBL" id="KV419410">
    <property type="protein sequence ID" value="KZS92504.1"/>
    <property type="molecule type" value="Genomic_DNA"/>
</dbReference>
<dbReference type="AlphaFoldDB" id="A0A164TMV3"/>
<keyword evidence="2 4" id="KW-0863">Zinc-finger</keyword>
<dbReference type="PANTHER" id="PTHR13093">
    <property type="entry name" value="ZINC FINGER HIT DOMAIN CONTAINING PROTEIN 1"/>
    <property type="match status" value="1"/>
</dbReference>
<gene>
    <name evidence="7" type="ORF">SISNIDRAFT_486528</name>
</gene>
<feature type="region of interest" description="Disordered" evidence="5">
    <location>
        <begin position="1"/>
        <end position="31"/>
    </location>
</feature>
<evidence type="ECO:0000313" key="8">
    <source>
        <dbReference type="Proteomes" id="UP000076722"/>
    </source>
</evidence>
<evidence type="ECO:0000256" key="1">
    <source>
        <dbReference type="ARBA" id="ARBA00022723"/>
    </source>
</evidence>
<dbReference type="Proteomes" id="UP000076722">
    <property type="component" value="Unassembled WGS sequence"/>
</dbReference>
<reference evidence="7 8" key="1">
    <citation type="journal article" date="2016" name="Mol. Biol. Evol.">
        <title>Comparative Genomics of Early-Diverging Mushroom-Forming Fungi Provides Insights into the Origins of Lignocellulose Decay Capabilities.</title>
        <authorList>
            <person name="Nagy L.G."/>
            <person name="Riley R."/>
            <person name="Tritt A."/>
            <person name="Adam C."/>
            <person name="Daum C."/>
            <person name="Floudas D."/>
            <person name="Sun H."/>
            <person name="Yadav J.S."/>
            <person name="Pangilinan J."/>
            <person name="Larsson K.H."/>
            <person name="Matsuura K."/>
            <person name="Barry K."/>
            <person name="Labutti K."/>
            <person name="Kuo R."/>
            <person name="Ohm R.A."/>
            <person name="Bhattacharya S.S."/>
            <person name="Shirouzu T."/>
            <person name="Yoshinaga Y."/>
            <person name="Martin F.M."/>
            <person name="Grigoriev I.V."/>
            <person name="Hibbett D.S."/>
        </authorList>
    </citation>
    <scope>NUCLEOTIDE SEQUENCE [LARGE SCALE GENOMIC DNA]</scope>
    <source>
        <strain evidence="7 8">HHB9708</strain>
    </source>
</reference>
<dbReference type="InterPro" id="IPR039723">
    <property type="entry name" value="Vps71/ZNHIT1"/>
</dbReference>
<keyword evidence="3" id="KW-0862">Zinc</keyword>
<evidence type="ECO:0000259" key="6">
    <source>
        <dbReference type="PROSITE" id="PS51083"/>
    </source>
</evidence>
<dbReference type="SUPFAM" id="SSF144232">
    <property type="entry name" value="HIT/MYND zinc finger-like"/>
    <property type="match status" value="1"/>
</dbReference>
<dbReference type="GO" id="GO:0006338">
    <property type="term" value="P:chromatin remodeling"/>
    <property type="evidence" value="ECO:0007669"/>
    <property type="project" value="InterPro"/>
</dbReference>
<evidence type="ECO:0000256" key="5">
    <source>
        <dbReference type="SAM" id="MobiDB-lite"/>
    </source>
</evidence>
<name>A0A164TMV3_9AGAM</name>
<evidence type="ECO:0000256" key="2">
    <source>
        <dbReference type="ARBA" id="ARBA00022771"/>
    </source>
</evidence>
<sequence length="165" mass="18539">MPPRRRTERQTNTTAPQVVDPSVVAKRKKRQLDELERSNYVESSASLFAQRADGEAEFGGTAKDRAAARSTISTSKKKSTMAVRSALLYRKPLTHLIEESGIANLPRSTPTYLTAVAAPSREPARLICSVCGYWGHYKCRRCAFPYCDMKCQTVHDETRCEKRVI</sequence>
<dbReference type="InterPro" id="IPR007529">
    <property type="entry name" value="Znf_HIT"/>
</dbReference>
<dbReference type="GO" id="GO:0008270">
    <property type="term" value="F:zinc ion binding"/>
    <property type="evidence" value="ECO:0007669"/>
    <property type="project" value="UniProtKB-UniRule"/>
</dbReference>
<accession>A0A164TMV3</accession>
<dbReference type="OrthoDB" id="74807at2759"/>
<proteinExistence type="predicted"/>
<protein>
    <recommendedName>
        <fullName evidence="6">HIT-type domain-containing protein</fullName>
    </recommendedName>
</protein>
<evidence type="ECO:0000313" key="7">
    <source>
        <dbReference type="EMBL" id="KZS92504.1"/>
    </source>
</evidence>
<keyword evidence="1" id="KW-0479">Metal-binding</keyword>
<feature type="domain" description="HIT-type" evidence="6">
    <location>
        <begin position="128"/>
        <end position="160"/>
    </location>
</feature>
<dbReference type="Pfam" id="PF04438">
    <property type="entry name" value="zf-HIT"/>
    <property type="match status" value="1"/>
</dbReference>
<dbReference type="PROSITE" id="PS51083">
    <property type="entry name" value="ZF_HIT"/>
    <property type="match status" value="1"/>
</dbReference>
<evidence type="ECO:0000256" key="4">
    <source>
        <dbReference type="PROSITE-ProRule" id="PRU00453"/>
    </source>
</evidence>
<dbReference type="CDD" id="cd21437">
    <property type="entry name" value="zf-HIT_ZNHIT1_like"/>
    <property type="match status" value="1"/>
</dbReference>
<dbReference type="STRING" id="1314777.A0A164TMV3"/>
<evidence type="ECO:0000256" key="3">
    <source>
        <dbReference type="ARBA" id="ARBA00022833"/>
    </source>
</evidence>
<dbReference type="GO" id="GO:0005634">
    <property type="term" value="C:nucleus"/>
    <property type="evidence" value="ECO:0007669"/>
    <property type="project" value="UniProtKB-ARBA"/>
</dbReference>